<evidence type="ECO:0000256" key="1">
    <source>
        <dbReference type="SAM" id="Coils"/>
    </source>
</evidence>
<feature type="coiled-coil region" evidence="1">
    <location>
        <begin position="284"/>
        <end position="311"/>
    </location>
</feature>
<protein>
    <recommendedName>
        <fullName evidence="4">Sterile alpha motif domain-containing protein 9-like</fullName>
    </recommendedName>
</protein>
<reference evidence="2" key="1">
    <citation type="submission" date="2025-08" db="UniProtKB">
        <authorList>
            <consortium name="Ensembl"/>
        </authorList>
    </citation>
    <scope>IDENTIFICATION</scope>
</reference>
<sequence>MMYQLPSYNPSEKISIEATFRESLSCLDIVWSDMFETKDINPDEARQHQAEFLRGAPLKWLNFYQENLSLVERDGFNDLIEFIEKRKGKRCLITDISLRYQSGSGGSTLAMQVLWHFRKDLRCARVIDSDLDTKELSKQVLDLFLLSNEQHAKPNRRTVLLLLDTKEKINDLPVKNVLCEDLIEEIHARDINTKTPAVIILNCIPTDFTLTDTMILPPKLSEEATKQFKEKLLQQIRLQRKSQRKVTTINLLHHKDSGGSRLASEVLRDLSGEFTCEIQKEPFKTDITDNKDELEREIENMANALLRIYKKPVLLLLIHEDDKPLRYLLKNLLSKLQHTYQTDHPPFIIINAVRKSAVRVPGNVKLKMELLPDEKERFAHKRQEIKDKYKKMSQRFHAFNTMLGGFQKEDAENLITEEMIKHVTIHKDASSTRLLSFLALINSYVPGSHLSKLLCKEFIKLEEWPSDERKPSLEMIMKPFKDLVVIFSEGEQKANCIRLAHPLIADACLKMLTEHKLTRYDIAHDFLEKMVQERESNYEKICKSMLVTRPKGLIEKEKFSRLILDIIREYKPNQCICLLKFASKLFLTDPFYPQALARLYYIEVKGENKYKDAEKWANGAIDRDRKNSHIRDTLGQIHKNHLSRIWNQNWWRNVGKPCTDIKTHLDIANYAIDAFQAEEKAAKDELANPNTTFNNRGRFGFLQVCEDIFDLMPKKPLKQNDHDFISGLREGVETKYDFFEWYLAYSKPSFKEEEPDYFRRDVEDCYKRYFTQETQTEEKTLNEKKKKSFGGLLHFLKSDINVCKQNLSAIEKPQSENEDQIVLYILANIILSLSGESSEKTEKLQARLQKLWATEAQGRSPEFYLLVLLLFWPEEAQKTKANPPNLENCVQYLSQSYESKYGKYLRGRCLVPLFFFGKEGGLWRLVHALKPHKKGMQRLVHSKLNQTDLELLTEGDESVEVECLQRIKGRVKNHRVFAVRDGQQILVSPHDRASVCKQGQVSFYLGFTIRGPVAYNIRYNNN</sequence>
<dbReference type="PANTHER" id="PTHR16155:SF18">
    <property type="entry name" value="STERILE ALPHA MOTIF DOMAIN-CONTAINING PROTEIN 9-LIKE"/>
    <property type="match status" value="1"/>
</dbReference>
<evidence type="ECO:0000313" key="2">
    <source>
        <dbReference type="Ensembl" id="ENSCCRP00015000147.1"/>
    </source>
</evidence>
<dbReference type="AlphaFoldDB" id="A0A8C1S0H5"/>
<dbReference type="Ensembl" id="ENSCCRT00015000155.1">
    <property type="protein sequence ID" value="ENSCCRP00015000147.1"/>
    <property type="gene ID" value="ENSCCRG00015000108.1"/>
</dbReference>
<name>A0A8C1S0H5_CYPCA</name>
<dbReference type="GO" id="GO:0005737">
    <property type="term" value="C:cytoplasm"/>
    <property type="evidence" value="ECO:0007669"/>
    <property type="project" value="TreeGrafter"/>
</dbReference>
<proteinExistence type="predicted"/>
<accession>A0A8C1S0H5</accession>
<dbReference type="Proteomes" id="UP000694700">
    <property type="component" value="Unplaced"/>
</dbReference>
<evidence type="ECO:0008006" key="4">
    <source>
        <dbReference type="Google" id="ProtNLM"/>
    </source>
</evidence>
<keyword evidence="1" id="KW-0175">Coiled coil</keyword>
<evidence type="ECO:0000313" key="3">
    <source>
        <dbReference type="Proteomes" id="UP000694700"/>
    </source>
</evidence>
<dbReference type="PANTHER" id="PTHR16155">
    <property type="entry name" value="DED DOMAIN-CONTAINING PROTEIN"/>
    <property type="match status" value="1"/>
</dbReference>
<organism evidence="2 3">
    <name type="scientific">Cyprinus carpio</name>
    <name type="common">Common carp</name>
    <dbReference type="NCBI Taxonomy" id="7962"/>
    <lineage>
        <taxon>Eukaryota</taxon>
        <taxon>Metazoa</taxon>
        <taxon>Chordata</taxon>
        <taxon>Craniata</taxon>
        <taxon>Vertebrata</taxon>
        <taxon>Euteleostomi</taxon>
        <taxon>Actinopterygii</taxon>
        <taxon>Neopterygii</taxon>
        <taxon>Teleostei</taxon>
        <taxon>Ostariophysi</taxon>
        <taxon>Cypriniformes</taxon>
        <taxon>Cyprinidae</taxon>
        <taxon>Cyprininae</taxon>
        <taxon>Cyprinus</taxon>
    </lineage>
</organism>